<protein>
    <submittedName>
        <fullName evidence="3">Potassium transporter TrkA</fullName>
    </submittedName>
</protein>
<dbReference type="PANTHER" id="PTHR43833:SF11">
    <property type="entry name" value="VOLTAGE-GATED POTASSIUM CHANNEL KCH"/>
    <property type="match status" value="1"/>
</dbReference>
<accession>A0A3N6PRJ6</accession>
<keyword evidence="1" id="KW-1133">Transmembrane helix</keyword>
<dbReference type="InterPro" id="IPR003148">
    <property type="entry name" value="RCK_N"/>
</dbReference>
<feature type="domain" description="RCK C-terminal" evidence="2">
    <location>
        <begin position="526"/>
        <end position="609"/>
    </location>
</feature>
<dbReference type="Gene3D" id="3.40.50.720">
    <property type="entry name" value="NAD(P)-binding Rossmann-like Domain"/>
    <property type="match status" value="2"/>
</dbReference>
<dbReference type="InterPro" id="IPR006037">
    <property type="entry name" value="RCK_C"/>
</dbReference>
<dbReference type="InterPro" id="IPR036291">
    <property type="entry name" value="NAD(P)-bd_dom_sf"/>
</dbReference>
<proteinExistence type="predicted"/>
<dbReference type="SUPFAM" id="SSF51735">
    <property type="entry name" value="NAD(P)-binding Rossmann-fold domains"/>
    <property type="match status" value="2"/>
</dbReference>
<gene>
    <name evidence="3" type="ORF">D5R40_06380</name>
</gene>
<keyword evidence="4" id="KW-1185">Reference proteome</keyword>
<organism evidence="3 4">
    <name type="scientific">Okeania hirsuta</name>
    <dbReference type="NCBI Taxonomy" id="1458930"/>
    <lineage>
        <taxon>Bacteria</taxon>
        <taxon>Bacillati</taxon>
        <taxon>Cyanobacteriota</taxon>
        <taxon>Cyanophyceae</taxon>
        <taxon>Oscillatoriophycideae</taxon>
        <taxon>Oscillatoriales</taxon>
        <taxon>Microcoleaceae</taxon>
        <taxon>Okeania</taxon>
    </lineage>
</organism>
<dbReference type="GO" id="GO:0006813">
    <property type="term" value="P:potassium ion transport"/>
    <property type="evidence" value="ECO:0007669"/>
    <property type="project" value="InterPro"/>
</dbReference>
<keyword evidence="1" id="KW-0472">Membrane</keyword>
<comment type="caution">
    <text evidence="3">The sequence shown here is derived from an EMBL/GenBank/DDBJ whole genome shotgun (WGS) entry which is preliminary data.</text>
</comment>
<evidence type="ECO:0000259" key="2">
    <source>
        <dbReference type="PROSITE" id="PS51202"/>
    </source>
</evidence>
<dbReference type="Pfam" id="PF02080">
    <property type="entry name" value="TrkA_C"/>
    <property type="match status" value="1"/>
</dbReference>
<reference evidence="3 4" key="1">
    <citation type="journal article" date="2018" name="ACS Chem. Biol.">
        <title>Ketoreductase domain dysfunction expands chemodiversity: malyngamide biosynthesis in the cyanobacterium Okeania hirsuta.</title>
        <authorList>
            <person name="Moss N.A."/>
            <person name="Leao T."/>
            <person name="Rankin M."/>
            <person name="McCullough T.M."/>
            <person name="Qu P."/>
            <person name="Korobeynikov A."/>
            <person name="Smith J.L."/>
            <person name="Gerwick L."/>
            <person name="Gerwick W.H."/>
        </authorList>
    </citation>
    <scope>NUCLEOTIDE SEQUENCE [LARGE SCALE GENOMIC DNA]</scope>
    <source>
        <strain evidence="3 4">PAB10Feb10-1</strain>
    </source>
</reference>
<dbReference type="EMBL" id="RCBY01000023">
    <property type="protein sequence ID" value="RQH50251.1"/>
    <property type="molecule type" value="Genomic_DNA"/>
</dbReference>
<dbReference type="OrthoDB" id="473812at2"/>
<dbReference type="Gene3D" id="1.10.287.70">
    <property type="match status" value="1"/>
</dbReference>
<keyword evidence="1" id="KW-0812">Transmembrane</keyword>
<dbReference type="InterPro" id="IPR050721">
    <property type="entry name" value="Trk_Ktr_HKT_K-transport"/>
</dbReference>
<feature type="transmembrane region" description="Helical" evidence="1">
    <location>
        <begin position="499"/>
        <end position="521"/>
    </location>
</feature>
<dbReference type="RefSeq" id="WP_124144120.1">
    <property type="nucleotide sequence ID" value="NZ_CAWOKI010000387.1"/>
</dbReference>
<evidence type="ECO:0000313" key="4">
    <source>
        <dbReference type="Proteomes" id="UP000269154"/>
    </source>
</evidence>
<dbReference type="Proteomes" id="UP000269154">
    <property type="component" value="Unassembled WGS sequence"/>
</dbReference>
<dbReference type="SUPFAM" id="SSF81324">
    <property type="entry name" value="Voltage-gated potassium channels"/>
    <property type="match status" value="1"/>
</dbReference>
<dbReference type="SUPFAM" id="SSF116726">
    <property type="entry name" value="TrkA C-terminal domain-like"/>
    <property type="match status" value="1"/>
</dbReference>
<dbReference type="AlphaFoldDB" id="A0A3N6PRJ6"/>
<evidence type="ECO:0000313" key="3">
    <source>
        <dbReference type="EMBL" id="RQH50251.1"/>
    </source>
</evidence>
<dbReference type="PANTHER" id="PTHR43833">
    <property type="entry name" value="POTASSIUM CHANNEL PROTEIN 2-RELATED-RELATED"/>
    <property type="match status" value="1"/>
</dbReference>
<sequence length="683" mass="76703">MSSSTPNNQYHNTNSTTNTLFSPSIDRFLICGLGSLGQHCVAALKKFGVVVNAIDLIQPQHWEVSDLFSQLNQLIIGDAREPSILTQGQVQQCRAILIVTSNERINLAIALAARLINPQIRLVVRSAKENLNQLLGQQLGNYVAFEPTELPAPAFAVAALDSEIIGFFYLEKYQIKIVKRKIKPDMPWYNRHVYQLNNRHRKVISYATNYTQLLSEFYDWDSDELIQANDRIIYIEKPDFLTTTSNQKKSQKNQFKLWERFHSILKIQPTDVKNLVINYWNWIHENPIRNLVFSSALILVIFLFSGTLLFLLYYPEATLREAFYGTAVLLLGGFGDIFGGIKLEQDFPWWLQLFSLIVTLVGIIFVALLNGLITERLLSTRFKFARKNPIPTQDHVVIIGLGRVGQRVASLLQGFKQKLVAISSTATESDITPQIPLVVGNIIKSLEKVNLTTAKGIIAVTNDEMLNLEVALMGYAVNPNIRLVIRTSEQRFSNNLAKLLPYSTFICTSAVVAEAFAGAAFGENILSLFRIDHQTVLVTEYNIEPGDTLNGLILAEIAYGYGVVTILYQKPPNESKLMPSDDIRLTVGDRLIVLATINGLKRIENGEIKQPTWQVMIESAPSEYAIFQGANEIIGISGCSINQARELMNNLPGILPKPLYKHQAQRLVRTLKKAFVKARLISV</sequence>
<dbReference type="GO" id="GO:0008324">
    <property type="term" value="F:monoatomic cation transmembrane transporter activity"/>
    <property type="evidence" value="ECO:0007669"/>
    <property type="project" value="InterPro"/>
</dbReference>
<feature type="transmembrane region" description="Helical" evidence="1">
    <location>
        <begin position="291"/>
        <end position="315"/>
    </location>
</feature>
<feature type="transmembrane region" description="Helical" evidence="1">
    <location>
        <begin position="322"/>
        <end position="343"/>
    </location>
</feature>
<evidence type="ECO:0000256" key="1">
    <source>
        <dbReference type="SAM" id="Phobius"/>
    </source>
</evidence>
<dbReference type="Pfam" id="PF02254">
    <property type="entry name" value="TrkA_N"/>
    <property type="match status" value="2"/>
</dbReference>
<feature type="transmembrane region" description="Helical" evidence="1">
    <location>
        <begin position="349"/>
        <end position="373"/>
    </location>
</feature>
<dbReference type="InterPro" id="IPR036721">
    <property type="entry name" value="RCK_C_sf"/>
</dbReference>
<dbReference type="PROSITE" id="PS51202">
    <property type="entry name" value="RCK_C"/>
    <property type="match status" value="1"/>
</dbReference>
<name>A0A3N6PRJ6_9CYAN</name>